<feature type="domain" description="Acyl-CoA dehydrogenase/oxidase N-terminal" evidence="9">
    <location>
        <begin position="11"/>
        <end position="122"/>
    </location>
</feature>
<dbReference type="PANTHER" id="PTHR43884">
    <property type="entry name" value="ACYL-COA DEHYDROGENASE"/>
    <property type="match status" value="1"/>
</dbReference>
<dbReference type="InterPro" id="IPR009100">
    <property type="entry name" value="AcylCoA_DH/oxidase_NM_dom_sf"/>
</dbReference>
<evidence type="ECO:0000259" key="7">
    <source>
        <dbReference type="Pfam" id="PF00441"/>
    </source>
</evidence>
<gene>
    <name evidence="10" type="ORF">EDD40_3739</name>
</gene>
<dbReference type="InterPro" id="IPR009075">
    <property type="entry name" value="AcylCo_DH/oxidase_C"/>
</dbReference>
<feature type="domain" description="Acyl-CoA oxidase/dehydrogenase middle" evidence="8">
    <location>
        <begin position="126"/>
        <end position="227"/>
    </location>
</feature>
<reference evidence="10 11" key="1">
    <citation type="submission" date="2018-11" db="EMBL/GenBank/DDBJ databases">
        <title>Sequencing the genomes of 1000 actinobacteria strains.</title>
        <authorList>
            <person name="Klenk H.-P."/>
        </authorList>
    </citation>
    <scope>NUCLEOTIDE SEQUENCE [LARGE SCALE GENOMIC DNA]</scope>
    <source>
        <strain evidence="10 11">DSM 44231</strain>
    </source>
</reference>
<dbReference type="Pfam" id="PF02770">
    <property type="entry name" value="Acyl-CoA_dh_M"/>
    <property type="match status" value="1"/>
</dbReference>
<dbReference type="PANTHER" id="PTHR43884:SF12">
    <property type="entry name" value="ISOVALERYL-COA DEHYDROGENASE, MITOCHONDRIAL-RELATED"/>
    <property type="match status" value="1"/>
</dbReference>
<sequence length="398" mass="43679">MARLARTAGLTDVQEEILSTVRTFVDKEIIPHAQALEHGDTYPADIVEGMKEMGLFGLTIPEEFGGLGESLLTYALVVEQIARGWMSVSGVINTHFIVAHMLKQHGTPEQQQKYLPRMATGEVRGSFSMSEPELGSDVAAIRTRAVRDGDDFVVDGQKMWLTNGGTSNLTAVLVKTDEGEEKAHRNLTTFLVEKPEGYGEVAPGLTIPGKIDKMGYKGVDTTEMVFDGFRLPAEQVLGGRTGRGFRHMMDGVEVGRVNVAARACGIALRSFELAIEYAQQRKTFGKPIAEHQAIAFKLAEMATKVEAAHLMMVNAARLKDSGARNDVEAGMAKLIASEYCAEVTQEAFRIHGGYGYSKEYEIERLMREAPFLLIGEGTSEIQKTIISRGLLRDYQSRG</sequence>
<evidence type="ECO:0000256" key="2">
    <source>
        <dbReference type="ARBA" id="ARBA00009347"/>
    </source>
</evidence>
<dbReference type="InterPro" id="IPR013786">
    <property type="entry name" value="AcylCoA_DH/ox_N"/>
</dbReference>
<dbReference type="OrthoDB" id="8876745at2"/>
<dbReference type="Gene3D" id="1.10.540.10">
    <property type="entry name" value="Acyl-CoA dehydrogenase/oxidase, N-terminal domain"/>
    <property type="match status" value="1"/>
</dbReference>
<dbReference type="EMBL" id="RJKM01000001">
    <property type="protein sequence ID" value="ROP38385.1"/>
    <property type="molecule type" value="Genomic_DNA"/>
</dbReference>
<dbReference type="Proteomes" id="UP000268727">
    <property type="component" value="Unassembled WGS sequence"/>
</dbReference>
<feature type="domain" description="Acyl-CoA dehydrogenase/oxidase C-terminal" evidence="7">
    <location>
        <begin position="242"/>
        <end position="391"/>
    </location>
</feature>
<dbReference type="InterPro" id="IPR037069">
    <property type="entry name" value="AcylCoA_DH/ox_N_sf"/>
</dbReference>
<dbReference type="AlphaFoldDB" id="A0A3N1H774"/>
<evidence type="ECO:0000313" key="10">
    <source>
        <dbReference type="EMBL" id="ROP38385.1"/>
    </source>
</evidence>
<keyword evidence="11" id="KW-1185">Reference proteome</keyword>
<evidence type="ECO:0000313" key="11">
    <source>
        <dbReference type="Proteomes" id="UP000268727"/>
    </source>
</evidence>
<dbReference type="RefSeq" id="WP_123744035.1">
    <property type="nucleotide sequence ID" value="NZ_RJKM01000001.1"/>
</dbReference>
<dbReference type="Gene3D" id="2.40.110.10">
    <property type="entry name" value="Butyryl-CoA Dehydrogenase, subunit A, domain 2"/>
    <property type="match status" value="1"/>
</dbReference>
<evidence type="ECO:0000256" key="1">
    <source>
        <dbReference type="ARBA" id="ARBA00001974"/>
    </source>
</evidence>
<dbReference type="GO" id="GO:0050660">
    <property type="term" value="F:flavin adenine dinucleotide binding"/>
    <property type="evidence" value="ECO:0007669"/>
    <property type="project" value="InterPro"/>
</dbReference>
<comment type="cofactor">
    <cofactor evidence="1 6">
        <name>FAD</name>
        <dbReference type="ChEBI" id="CHEBI:57692"/>
    </cofactor>
</comment>
<evidence type="ECO:0000256" key="4">
    <source>
        <dbReference type="ARBA" id="ARBA00022827"/>
    </source>
</evidence>
<dbReference type="InterPro" id="IPR046373">
    <property type="entry name" value="Acyl-CoA_Oxase/DH_mid-dom_sf"/>
</dbReference>
<comment type="caution">
    <text evidence="10">The sequence shown here is derived from an EMBL/GenBank/DDBJ whole genome shotgun (WGS) entry which is preliminary data.</text>
</comment>
<accession>A0A3N1H774</accession>
<organism evidence="10 11">
    <name type="scientific">Saccharothrix texasensis</name>
    <dbReference type="NCBI Taxonomy" id="103734"/>
    <lineage>
        <taxon>Bacteria</taxon>
        <taxon>Bacillati</taxon>
        <taxon>Actinomycetota</taxon>
        <taxon>Actinomycetes</taxon>
        <taxon>Pseudonocardiales</taxon>
        <taxon>Pseudonocardiaceae</taxon>
        <taxon>Saccharothrix</taxon>
    </lineage>
</organism>
<dbReference type="GO" id="GO:0003995">
    <property type="term" value="F:acyl-CoA dehydrogenase activity"/>
    <property type="evidence" value="ECO:0007669"/>
    <property type="project" value="TreeGrafter"/>
</dbReference>
<keyword evidence="5 6" id="KW-0560">Oxidoreductase</keyword>
<dbReference type="FunFam" id="1.10.540.10:FF:000008">
    <property type="entry name" value="Acyl-CoA dehydrogenase"/>
    <property type="match status" value="1"/>
</dbReference>
<dbReference type="FunFam" id="1.20.140.10:FF:000001">
    <property type="entry name" value="Acyl-CoA dehydrogenase"/>
    <property type="match status" value="1"/>
</dbReference>
<dbReference type="InterPro" id="IPR006091">
    <property type="entry name" value="Acyl-CoA_Oxase/DH_mid-dom"/>
</dbReference>
<evidence type="ECO:0000256" key="3">
    <source>
        <dbReference type="ARBA" id="ARBA00022630"/>
    </source>
</evidence>
<dbReference type="Pfam" id="PF00441">
    <property type="entry name" value="Acyl-CoA_dh_1"/>
    <property type="match status" value="1"/>
</dbReference>
<dbReference type="InterPro" id="IPR036250">
    <property type="entry name" value="AcylCo_DH-like_C"/>
</dbReference>
<evidence type="ECO:0000259" key="9">
    <source>
        <dbReference type="Pfam" id="PF02771"/>
    </source>
</evidence>
<evidence type="ECO:0000259" key="8">
    <source>
        <dbReference type="Pfam" id="PF02770"/>
    </source>
</evidence>
<dbReference type="Gene3D" id="1.20.140.10">
    <property type="entry name" value="Butyryl-CoA Dehydrogenase, subunit A, domain 3"/>
    <property type="match status" value="1"/>
</dbReference>
<comment type="similarity">
    <text evidence="2 6">Belongs to the acyl-CoA dehydrogenase family.</text>
</comment>
<proteinExistence type="inferred from homology"/>
<dbReference type="Pfam" id="PF02771">
    <property type="entry name" value="Acyl-CoA_dh_N"/>
    <property type="match status" value="1"/>
</dbReference>
<dbReference type="SUPFAM" id="SSF56645">
    <property type="entry name" value="Acyl-CoA dehydrogenase NM domain-like"/>
    <property type="match status" value="1"/>
</dbReference>
<keyword evidence="4 6" id="KW-0274">FAD</keyword>
<dbReference type="PIRSF" id="PIRSF016578">
    <property type="entry name" value="HsaA"/>
    <property type="match status" value="1"/>
</dbReference>
<name>A0A3N1H774_9PSEU</name>
<keyword evidence="3 6" id="KW-0285">Flavoprotein</keyword>
<evidence type="ECO:0000256" key="6">
    <source>
        <dbReference type="RuleBase" id="RU362125"/>
    </source>
</evidence>
<evidence type="ECO:0000256" key="5">
    <source>
        <dbReference type="ARBA" id="ARBA00023002"/>
    </source>
</evidence>
<dbReference type="SUPFAM" id="SSF47203">
    <property type="entry name" value="Acyl-CoA dehydrogenase C-terminal domain-like"/>
    <property type="match status" value="1"/>
</dbReference>
<protein>
    <submittedName>
        <fullName evidence="10">(2S)-methylsuccinyl-CoA dehydrogenase</fullName>
    </submittedName>
</protein>